<keyword evidence="2" id="KW-0378">Hydrolase</keyword>
<gene>
    <name evidence="2" type="ORF">B0T22DRAFT_522622</name>
</gene>
<reference evidence="2" key="2">
    <citation type="submission" date="2023-06" db="EMBL/GenBank/DDBJ databases">
        <authorList>
            <consortium name="Lawrence Berkeley National Laboratory"/>
            <person name="Haridas S."/>
            <person name="Hensen N."/>
            <person name="Bonometti L."/>
            <person name="Westerberg I."/>
            <person name="Brannstrom I.O."/>
            <person name="Guillou S."/>
            <person name="Cros-Aarteil S."/>
            <person name="Calhoun S."/>
            <person name="Kuo A."/>
            <person name="Mondo S."/>
            <person name="Pangilinan J."/>
            <person name="Riley R."/>
            <person name="Labutti K."/>
            <person name="Andreopoulos B."/>
            <person name="Lipzen A."/>
            <person name="Chen C."/>
            <person name="Yanf M."/>
            <person name="Daum C."/>
            <person name="Ng V."/>
            <person name="Clum A."/>
            <person name="Steindorff A."/>
            <person name="Ohm R."/>
            <person name="Martin F."/>
            <person name="Silar P."/>
            <person name="Natvig D."/>
            <person name="Lalanne C."/>
            <person name="Gautier V."/>
            <person name="Ament-Velasquez S.L."/>
            <person name="Kruys A."/>
            <person name="Hutchinson M.I."/>
            <person name="Powell A.J."/>
            <person name="Barry K."/>
            <person name="Miller A.N."/>
            <person name="Grigoriev I.V."/>
            <person name="Debuchy R."/>
            <person name="Gladieux P."/>
            <person name="Thoren M.H."/>
            <person name="Johannesson H."/>
        </authorList>
    </citation>
    <scope>NUCLEOTIDE SEQUENCE</scope>
    <source>
        <strain evidence="2">CBS 314.62</strain>
    </source>
</reference>
<dbReference type="GO" id="GO:0016787">
    <property type="term" value="F:hydrolase activity"/>
    <property type="evidence" value="ECO:0007669"/>
    <property type="project" value="UniProtKB-KW"/>
</dbReference>
<comment type="caution">
    <text evidence="2">The sequence shown here is derived from an EMBL/GenBank/DDBJ whole genome shotgun (WGS) entry which is preliminary data.</text>
</comment>
<dbReference type="CDD" id="cd15482">
    <property type="entry name" value="Sialidase_non-viral"/>
    <property type="match status" value="1"/>
</dbReference>
<evidence type="ECO:0000313" key="3">
    <source>
        <dbReference type="Proteomes" id="UP001270362"/>
    </source>
</evidence>
<dbReference type="AlphaFoldDB" id="A0AAE0X201"/>
<dbReference type="PANTHER" id="PTHR38792:SF3">
    <property type="entry name" value="BNR_ASP-BOX REPEAT DOMAIN PROTEIN (AFU_ORTHOLOGUE AFUA_7G06430)-RELATED"/>
    <property type="match status" value="1"/>
</dbReference>
<protein>
    <submittedName>
        <fullName evidence="2">Glycoside hydrolase family 93 protein</fullName>
    </submittedName>
</protein>
<dbReference type="Gene3D" id="2.120.10.10">
    <property type="match status" value="1"/>
</dbReference>
<dbReference type="PANTHER" id="PTHR38792">
    <property type="entry name" value="BNR/ASP-BOX REPEAT DOMAIN PROTEIN (AFU_ORTHOLOGUE AFUA_7G06430)-RELATED"/>
    <property type="match status" value="1"/>
</dbReference>
<proteinExistence type="predicted"/>
<dbReference type="SUPFAM" id="SSF50939">
    <property type="entry name" value="Sialidases"/>
    <property type="match status" value="1"/>
</dbReference>
<sequence length="375" mass="40354">MARILGPVWQAIITVLTFSTLRLSAMPLSLHKRLPSTVQKAAEPVLIDGAGVYIRASPLQFPNGTSGIIAGYAARDGSQQVLRVARSTDGAKSWSRVGEVWRADSATHDMDNAMPLQLPSGRILYAFRNHDRTPSGRYTHYRITACFSDDGGRTWHFLSQVAERDATSVNNGLWEPFLRLARDGMLQVYYSSENSAADQDNLMKYSRDGGTSWNGPVMVSGGNTTSSRDGMTGVASLDNNGNLICVFENTESGPFSVDRVLSHDDGYTWGDRARVYTAANGKNAGAPQVYNVGGTIVTSFMTNEAVNVAQIDGAQMKVVTSVDGGRRWSSGSGDATVAAETGSHWPGLYTLSPTTFLALYSKDGLGAVSQVYSLV</sequence>
<dbReference type="InterPro" id="IPR011040">
    <property type="entry name" value="Sialidase"/>
</dbReference>
<reference evidence="2" key="1">
    <citation type="journal article" date="2023" name="Mol. Phylogenet. Evol.">
        <title>Genome-scale phylogeny and comparative genomics of the fungal order Sordariales.</title>
        <authorList>
            <person name="Hensen N."/>
            <person name="Bonometti L."/>
            <person name="Westerberg I."/>
            <person name="Brannstrom I.O."/>
            <person name="Guillou S."/>
            <person name="Cros-Aarteil S."/>
            <person name="Calhoun S."/>
            <person name="Haridas S."/>
            <person name="Kuo A."/>
            <person name="Mondo S."/>
            <person name="Pangilinan J."/>
            <person name="Riley R."/>
            <person name="LaButti K."/>
            <person name="Andreopoulos B."/>
            <person name="Lipzen A."/>
            <person name="Chen C."/>
            <person name="Yan M."/>
            <person name="Daum C."/>
            <person name="Ng V."/>
            <person name="Clum A."/>
            <person name="Steindorff A."/>
            <person name="Ohm R.A."/>
            <person name="Martin F."/>
            <person name="Silar P."/>
            <person name="Natvig D.O."/>
            <person name="Lalanne C."/>
            <person name="Gautier V."/>
            <person name="Ament-Velasquez S.L."/>
            <person name="Kruys A."/>
            <person name="Hutchinson M.I."/>
            <person name="Powell A.J."/>
            <person name="Barry K."/>
            <person name="Miller A.N."/>
            <person name="Grigoriev I.V."/>
            <person name="Debuchy R."/>
            <person name="Gladieux P."/>
            <person name="Hiltunen Thoren M."/>
            <person name="Johannesson H."/>
        </authorList>
    </citation>
    <scope>NUCLEOTIDE SEQUENCE</scope>
    <source>
        <strain evidence="2">CBS 314.62</strain>
    </source>
</reference>
<dbReference type="Proteomes" id="UP001270362">
    <property type="component" value="Unassembled WGS sequence"/>
</dbReference>
<dbReference type="Pfam" id="PF13088">
    <property type="entry name" value="BNR_2"/>
    <property type="match status" value="1"/>
</dbReference>
<evidence type="ECO:0000313" key="2">
    <source>
        <dbReference type="EMBL" id="KAK3683001.1"/>
    </source>
</evidence>
<organism evidence="2 3">
    <name type="scientific">Podospora appendiculata</name>
    <dbReference type="NCBI Taxonomy" id="314037"/>
    <lineage>
        <taxon>Eukaryota</taxon>
        <taxon>Fungi</taxon>
        <taxon>Dikarya</taxon>
        <taxon>Ascomycota</taxon>
        <taxon>Pezizomycotina</taxon>
        <taxon>Sordariomycetes</taxon>
        <taxon>Sordariomycetidae</taxon>
        <taxon>Sordariales</taxon>
        <taxon>Podosporaceae</taxon>
        <taxon>Podospora</taxon>
    </lineage>
</organism>
<feature type="domain" description="Sialidase" evidence="1">
    <location>
        <begin position="74"/>
        <end position="271"/>
    </location>
</feature>
<dbReference type="EMBL" id="JAULSO010000005">
    <property type="protein sequence ID" value="KAK3683001.1"/>
    <property type="molecule type" value="Genomic_DNA"/>
</dbReference>
<evidence type="ECO:0000259" key="1">
    <source>
        <dbReference type="Pfam" id="PF13088"/>
    </source>
</evidence>
<accession>A0AAE0X201</accession>
<name>A0AAE0X201_9PEZI</name>
<keyword evidence="3" id="KW-1185">Reference proteome</keyword>
<dbReference type="InterPro" id="IPR036278">
    <property type="entry name" value="Sialidase_sf"/>
</dbReference>